<dbReference type="Proteomes" id="UP000254924">
    <property type="component" value="Unassembled WGS sequence"/>
</dbReference>
<protein>
    <submittedName>
        <fullName evidence="1">Putative zinc finger/helix-turn-helix protein, YgiT family</fullName>
    </submittedName>
</protein>
<keyword evidence="2" id="KW-1185">Reference proteome</keyword>
<reference evidence="1 2" key="1">
    <citation type="submission" date="2018-06" db="EMBL/GenBank/DDBJ databases">
        <authorList>
            <consortium name="Pathogen Informatics"/>
            <person name="Doyle S."/>
        </authorList>
    </citation>
    <scope>NUCLEOTIDE SEQUENCE [LARGE SCALE GENOMIC DNA]</scope>
    <source>
        <strain evidence="1 2">NCTC12224</strain>
    </source>
</reference>
<dbReference type="InterPro" id="IPR010982">
    <property type="entry name" value="Lambda_DNA-bd_dom_sf"/>
</dbReference>
<dbReference type="EMBL" id="UHFN01000002">
    <property type="protein sequence ID" value="SUN58027.1"/>
    <property type="molecule type" value="Genomic_DNA"/>
</dbReference>
<proteinExistence type="predicted"/>
<sequence>METIIKEVPYSLLVGEDDEPVEVISPLRFNKETGEEVYDSDLYEVLNKKIRAEYCRRHHLILPEEIIAFRKQTGLSRKQLADILSTSDFHLELLEGGHFPKQEENVILKAIIKHPELIETYLSETKVSPEEKKAANY</sequence>
<name>A0A380JZ75_9STRE</name>
<evidence type="ECO:0000313" key="2">
    <source>
        <dbReference type="Proteomes" id="UP000254924"/>
    </source>
</evidence>
<dbReference type="OrthoDB" id="3213544at2"/>
<accession>A0A380JZ75</accession>
<dbReference type="GO" id="GO:0003677">
    <property type="term" value="F:DNA binding"/>
    <property type="evidence" value="ECO:0007669"/>
    <property type="project" value="InterPro"/>
</dbReference>
<dbReference type="AlphaFoldDB" id="A0A380JZ75"/>
<evidence type="ECO:0000313" key="1">
    <source>
        <dbReference type="EMBL" id="SUN58027.1"/>
    </source>
</evidence>
<gene>
    <name evidence="1" type="ORF">NCTC12224_00073</name>
</gene>
<organism evidence="1 2">
    <name type="scientific">Streptococcus hyointestinalis</name>
    <dbReference type="NCBI Taxonomy" id="1337"/>
    <lineage>
        <taxon>Bacteria</taxon>
        <taxon>Bacillati</taxon>
        <taxon>Bacillota</taxon>
        <taxon>Bacilli</taxon>
        <taxon>Lactobacillales</taxon>
        <taxon>Streptococcaceae</taxon>
        <taxon>Streptococcus</taxon>
    </lineage>
</organism>
<dbReference type="Gene3D" id="1.10.260.40">
    <property type="entry name" value="lambda repressor-like DNA-binding domains"/>
    <property type="match status" value="1"/>
</dbReference>